<keyword evidence="2" id="KW-0813">Transport</keyword>
<comment type="similarity">
    <text evidence="1">Belongs to the bacterial solute-binding protein 3 family.</text>
</comment>
<evidence type="ECO:0000313" key="5">
    <source>
        <dbReference type="EMBL" id="NKY15640.1"/>
    </source>
</evidence>
<dbReference type="InterPro" id="IPR001638">
    <property type="entry name" value="Solute-binding_3/MltF_N"/>
</dbReference>
<accession>A0AA44IED0</accession>
<evidence type="ECO:0000256" key="3">
    <source>
        <dbReference type="ARBA" id="ARBA00022729"/>
    </source>
</evidence>
<dbReference type="GO" id="GO:0005576">
    <property type="term" value="C:extracellular region"/>
    <property type="evidence" value="ECO:0007669"/>
    <property type="project" value="TreeGrafter"/>
</dbReference>
<dbReference type="InterPro" id="IPR051455">
    <property type="entry name" value="Bact_solute-bind_prot3"/>
</dbReference>
<dbReference type="SMART" id="SM00062">
    <property type="entry name" value="PBPb"/>
    <property type="match status" value="1"/>
</dbReference>
<dbReference type="Proteomes" id="UP000570003">
    <property type="component" value="Unassembled WGS sequence"/>
</dbReference>
<dbReference type="PROSITE" id="PS51257">
    <property type="entry name" value="PROKAR_LIPOPROTEIN"/>
    <property type="match status" value="1"/>
</dbReference>
<dbReference type="Gene3D" id="3.40.190.10">
    <property type="entry name" value="Periplasmic binding protein-like II"/>
    <property type="match status" value="2"/>
</dbReference>
<feature type="domain" description="Solute-binding protein family 3/N-terminal" evidence="4">
    <location>
        <begin position="41"/>
        <end position="279"/>
    </location>
</feature>
<organism evidence="5 6">
    <name type="scientific">Streptomyces somaliensis (strain ATCC 33201 / DSM 40738 / JCM 12659 / KCTC 9044 / NCTC 11332 / NRRL B-12077 / IP 733)</name>
    <dbReference type="NCBI Taxonomy" id="1134445"/>
    <lineage>
        <taxon>Bacteria</taxon>
        <taxon>Bacillati</taxon>
        <taxon>Actinomycetota</taxon>
        <taxon>Actinomycetes</taxon>
        <taxon>Kitasatosporales</taxon>
        <taxon>Streptomycetaceae</taxon>
        <taxon>Streptomyces</taxon>
    </lineage>
</organism>
<gene>
    <name evidence="5" type="ORF">HGA06_16220</name>
</gene>
<evidence type="ECO:0000259" key="4">
    <source>
        <dbReference type="SMART" id="SM00062"/>
    </source>
</evidence>
<proteinExistence type="inferred from homology"/>
<keyword evidence="3" id="KW-0732">Signal</keyword>
<comment type="caution">
    <text evidence="5">The sequence shown here is derived from an EMBL/GenBank/DDBJ whole genome shotgun (WGS) entry which is preliminary data.</text>
</comment>
<dbReference type="RefSeq" id="WP_168439819.1">
    <property type="nucleotide sequence ID" value="NZ_JAAXOU010000200.1"/>
</dbReference>
<sequence>MNNWRVNVRRAACALGAAVLLGVTVSCDEPEQESGRNGVERLNVGYKEDQPGTSFRDESTNVFDGFEVQLGLHLEEKIKKRLFPVDLKTKDRVQVVKDGDVDLLLATLSVNEDRIQEVDFAGIYMTSRQGLLVSDEAYANGIKDPTVFAGKKICTLEGSTSYTTLMEYRPDVLSLAEIEPASKIKDCVKLLEEGRVQGISTDQVILYGLADHHADQNFYVVPEIDFGPTQYYGVAVKKMKDREWCRYLKEIVDKYVRSSTWEQNFKIQLGLAEEEVGFRKFRPSRHDSNAMSCRDEVGP</sequence>
<dbReference type="GO" id="GO:0030288">
    <property type="term" value="C:outer membrane-bounded periplasmic space"/>
    <property type="evidence" value="ECO:0007669"/>
    <property type="project" value="TreeGrafter"/>
</dbReference>
<dbReference type="Pfam" id="PF00497">
    <property type="entry name" value="SBP_bac_3"/>
    <property type="match status" value="1"/>
</dbReference>
<protein>
    <submittedName>
        <fullName evidence="5">Transporter substrate-binding domain-containing protein</fullName>
    </submittedName>
</protein>
<keyword evidence="6" id="KW-1185">Reference proteome</keyword>
<dbReference type="AlphaFoldDB" id="A0AA44IED0"/>
<reference evidence="5 6" key="1">
    <citation type="submission" date="2020-04" db="EMBL/GenBank/DDBJ databases">
        <title>MicrobeNet Type strains.</title>
        <authorList>
            <person name="Nicholson A.C."/>
        </authorList>
    </citation>
    <scope>NUCLEOTIDE SEQUENCE [LARGE SCALE GENOMIC DNA]</scope>
    <source>
        <strain evidence="5 6">DSM 40738</strain>
    </source>
</reference>
<dbReference type="SUPFAM" id="SSF53850">
    <property type="entry name" value="Periplasmic binding protein-like II"/>
    <property type="match status" value="1"/>
</dbReference>
<name>A0AA44IED0_STRE0</name>
<dbReference type="PANTHER" id="PTHR30085:SF6">
    <property type="entry name" value="ABC TRANSPORTER GLUTAMINE-BINDING PROTEIN GLNH"/>
    <property type="match status" value="1"/>
</dbReference>
<dbReference type="GO" id="GO:0006865">
    <property type="term" value="P:amino acid transport"/>
    <property type="evidence" value="ECO:0007669"/>
    <property type="project" value="TreeGrafter"/>
</dbReference>
<dbReference type="PANTHER" id="PTHR30085">
    <property type="entry name" value="AMINO ACID ABC TRANSPORTER PERMEASE"/>
    <property type="match status" value="1"/>
</dbReference>
<dbReference type="EMBL" id="JAAXOU010000200">
    <property type="protein sequence ID" value="NKY15640.1"/>
    <property type="molecule type" value="Genomic_DNA"/>
</dbReference>
<evidence type="ECO:0000313" key="6">
    <source>
        <dbReference type="Proteomes" id="UP000570003"/>
    </source>
</evidence>
<evidence type="ECO:0000256" key="1">
    <source>
        <dbReference type="ARBA" id="ARBA00010333"/>
    </source>
</evidence>
<evidence type="ECO:0000256" key="2">
    <source>
        <dbReference type="ARBA" id="ARBA00022448"/>
    </source>
</evidence>